<evidence type="ECO:0000313" key="1">
    <source>
        <dbReference type="EMBL" id="GMR38683.1"/>
    </source>
</evidence>
<dbReference type="CDD" id="cd18809">
    <property type="entry name" value="SF1_C_RecD"/>
    <property type="match status" value="1"/>
</dbReference>
<evidence type="ECO:0008006" key="3">
    <source>
        <dbReference type="Google" id="ProtNLM"/>
    </source>
</evidence>
<dbReference type="Gene3D" id="3.40.50.300">
    <property type="entry name" value="P-loop containing nucleotide triphosphate hydrolases"/>
    <property type="match status" value="1"/>
</dbReference>
<accession>A0AAN4ZHV2</accession>
<dbReference type="Proteomes" id="UP001328107">
    <property type="component" value="Unassembled WGS sequence"/>
</dbReference>
<reference evidence="2" key="1">
    <citation type="submission" date="2022-10" db="EMBL/GenBank/DDBJ databases">
        <title>Genome assembly of Pristionchus species.</title>
        <authorList>
            <person name="Yoshida K."/>
            <person name="Sommer R.J."/>
        </authorList>
    </citation>
    <scope>NUCLEOTIDE SEQUENCE [LARGE SCALE GENOMIC DNA]</scope>
    <source>
        <strain evidence="2">RS5460</strain>
    </source>
</reference>
<evidence type="ECO:0000313" key="2">
    <source>
        <dbReference type="Proteomes" id="UP001328107"/>
    </source>
</evidence>
<dbReference type="EMBL" id="BTRK01000002">
    <property type="protein sequence ID" value="GMR38683.1"/>
    <property type="molecule type" value="Genomic_DNA"/>
</dbReference>
<keyword evidence="2" id="KW-1185">Reference proteome</keyword>
<organism evidence="1 2">
    <name type="scientific">Pristionchus mayeri</name>
    <dbReference type="NCBI Taxonomy" id="1317129"/>
    <lineage>
        <taxon>Eukaryota</taxon>
        <taxon>Metazoa</taxon>
        <taxon>Ecdysozoa</taxon>
        <taxon>Nematoda</taxon>
        <taxon>Chromadorea</taxon>
        <taxon>Rhabditida</taxon>
        <taxon>Rhabditina</taxon>
        <taxon>Diplogasteromorpha</taxon>
        <taxon>Diplogasteroidea</taxon>
        <taxon>Neodiplogasteridae</taxon>
        <taxon>Pristionchus</taxon>
    </lineage>
</organism>
<dbReference type="PANTHER" id="PTHR47642:SF5">
    <property type="entry name" value="ATP-DEPENDENT DNA HELICASE"/>
    <property type="match status" value="1"/>
</dbReference>
<dbReference type="InterPro" id="IPR051055">
    <property type="entry name" value="PIF1_helicase"/>
</dbReference>
<dbReference type="PANTHER" id="PTHR47642">
    <property type="entry name" value="ATP-DEPENDENT DNA HELICASE"/>
    <property type="match status" value="1"/>
</dbReference>
<feature type="non-terminal residue" evidence="1">
    <location>
        <position position="1"/>
    </location>
</feature>
<feature type="non-terminal residue" evidence="1">
    <location>
        <position position="119"/>
    </location>
</feature>
<comment type="caution">
    <text evidence="1">The sequence shown here is derived from an EMBL/GenBank/DDBJ whole genome shotgun (WGS) entry which is preliminary data.</text>
</comment>
<dbReference type="SUPFAM" id="SSF52540">
    <property type="entry name" value="P-loop containing nucleoside triphosphate hydrolases"/>
    <property type="match status" value="1"/>
</dbReference>
<dbReference type="InterPro" id="IPR027417">
    <property type="entry name" value="P-loop_NTPase"/>
</dbReference>
<proteinExistence type="predicted"/>
<protein>
    <recommendedName>
        <fullName evidence="3">ATP-dependent DNA helicase</fullName>
    </recommendedName>
</protein>
<sequence length="119" mass="13768">YLRRGDDVEEMGDHYVKVRHLDPRFKGQTHCITKQKLTPPETANQQPLYDRYQYPFRVSYAVTINKSQGQTFERVGILLQHNIFSHGQLYVALSRVHTFSDLKIFTMAKVEGVEGVVLA</sequence>
<name>A0AAN4ZHV2_9BILA</name>
<dbReference type="AlphaFoldDB" id="A0AAN4ZHV2"/>
<gene>
    <name evidence="1" type="ORF">PMAYCL1PPCAC_08878</name>
</gene>